<keyword evidence="4 14" id="KW-0689">Ribosomal protein</keyword>
<evidence type="ECO:0000313" key="12">
    <source>
        <dbReference type="Proteomes" id="UP000515203"/>
    </source>
</evidence>
<dbReference type="Proteomes" id="UP000515203">
    <property type="component" value="Unplaced"/>
</dbReference>
<name>A0A6P3VEG2_OCTDE</name>
<evidence type="ECO:0000256" key="1">
    <source>
        <dbReference type="ARBA" id="ARBA00004173"/>
    </source>
</evidence>
<evidence type="ECO:0000256" key="4">
    <source>
        <dbReference type="ARBA" id="ARBA00022980"/>
    </source>
</evidence>
<dbReference type="InterPro" id="IPR036249">
    <property type="entry name" value="Thioredoxin-like_sf"/>
</dbReference>
<dbReference type="InterPro" id="IPR007741">
    <property type="entry name" value="Ribosomal_mL43/mS25/NADH_DH"/>
</dbReference>
<dbReference type="OrthoDB" id="88at2759"/>
<evidence type="ECO:0000256" key="8">
    <source>
        <dbReference type="ARBA" id="ARBA00077366"/>
    </source>
</evidence>
<dbReference type="PANTHER" id="PTHR21396:SF2">
    <property type="entry name" value="LARGE RIBOSOMAL SUBUNIT PROTEIN ML43"/>
    <property type="match status" value="1"/>
</dbReference>
<feature type="compositionally biased region" description="Basic and acidic residues" evidence="10">
    <location>
        <begin position="157"/>
        <end position="166"/>
    </location>
</feature>
<feature type="domain" description="Ribosomal protein/NADH dehydrogenase" evidence="11">
    <location>
        <begin position="35"/>
        <end position="108"/>
    </location>
</feature>
<reference evidence="13 14" key="1">
    <citation type="submission" date="2025-04" db="UniProtKB">
        <authorList>
            <consortium name="RefSeq"/>
        </authorList>
    </citation>
    <scope>IDENTIFICATION</scope>
</reference>
<dbReference type="RefSeq" id="XP_012373192.1">
    <property type="nucleotide sequence ID" value="XM_012517738.2"/>
</dbReference>
<keyword evidence="6" id="KW-0687">Ribonucleoprotein</keyword>
<dbReference type="GO" id="GO:0032543">
    <property type="term" value="P:mitochondrial translation"/>
    <property type="evidence" value="ECO:0007669"/>
    <property type="project" value="InterPro"/>
</dbReference>
<comment type="subcellular location">
    <subcellularLocation>
        <location evidence="1">Mitochondrion</location>
    </subcellularLocation>
</comment>
<evidence type="ECO:0000256" key="3">
    <source>
        <dbReference type="ARBA" id="ARBA00022946"/>
    </source>
</evidence>
<dbReference type="AlphaFoldDB" id="A0A6P3VEG2"/>
<dbReference type="Pfam" id="PF05047">
    <property type="entry name" value="L51_S25_CI-B8"/>
    <property type="match status" value="1"/>
</dbReference>
<sequence>MTARGTASRFLASVLHNGLGRYVQQLQRLSFSLSRDGPSSRGAREFVEREVIDFARRNPGVVVYVNPRPCCVPGVVAEYLNGAVREESIHCKSAEEIAALVQKLAGQSGLDVVRIRKPFHTDNPSIQGQWHPFTNKPAPFRGLRPREPRSPAPGGGERGEESRHLR</sequence>
<protein>
    <recommendedName>
        <fullName evidence="7">Large ribosomal subunit protein mL43</fullName>
    </recommendedName>
    <alternativeName>
        <fullName evidence="8">39S ribosomal protein L43, mitochondrial</fullName>
    </alternativeName>
    <alternativeName>
        <fullName evidence="9">Mitochondrial ribosomal protein bMRP36a</fullName>
    </alternativeName>
</protein>
<dbReference type="GO" id="GO:0003735">
    <property type="term" value="F:structural constituent of ribosome"/>
    <property type="evidence" value="ECO:0007669"/>
    <property type="project" value="InterPro"/>
</dbReference>
<dbReference type="GO" id="GO:0005762">
    <property type="term" value="C:mitochondrial large ribosomal subunit"/>
    <property type="evidence" value="ECO:0007669"/>
    <property type="project" value="TreeGrafter"/>
</dbReference>
<evidence type="ECO:0000256" key="10">
    <source>
        <dbReference type="SAM" id="MobiDB-lite"/>
    </source>
</evidence>
<dbReference type="InterPro" id="IPR039927">
    <property type="entry name" value="Ribosomal_mL43"/>
</dbReference>
<dbReference type="FunFam" id="3.40.30.10:FF:000078">
    <property type="entry name" value="39S ribosomal protein L43, mitochondrial"/>
    <property type="match status" value="1"/>
</dbReference>
<evidence type="ECO:0000313" key="14">
    <source>
        <dbReference type="RefSeq" id="XP_023571249.1"/>
    </source>
</evidence>
<accession>A0A6P3VEG2</accession>
<keyword evidence="3" id="KW-0809">Transit peptide</keyword>
<evidence type="ECO:0000313" key="13">
    <source>
        <dbReference type="RefSeq" id="XP_012373192.1"/>
    </source>
</evidence>
<keyword evidence="12" id="KW-1185">Reference proteome</keyword>
<proteinExistence type="inferred from homology"/>
<comment type="similarity">
    <text evidence="2">Belongs to the mitochondrion-specific ribosomal protein mL43 family.</text>
</comment>
<evidence type="ECO:0000259" key="11">
    <source>
        <dbReference type="SMART" id="SM00916"/>
    </source>
</evidence>
<evidence type="ECO:0000256" key="9">
    <source>
        <dbReference type="ARBA" id="ARBA00078511"/>
    </source>
</evidence>
<keyword evidence="5" id="KW-0496">Mitochondrion</keyword>
<feature type="region of interest" description="Disordered" evidence="10">
    <location>
        <begin position="121"/>
        <end position="166"/>
    </location>
</feature>
<organism evidence="12 13">
    <name type="scientific">Octodon degus</name>
    <name type="common">Degu</name>
    <name type="synonym">Sciurus degus</name>
    <dbReference type="NCBI Taxonomy" id="10160"/>
    <lineage>
        <taxon>Eukaryota</taxon>
        <taxon>Metazoa</taxon>
        <taxon>Chordata</taxon>
        <taxon>Craniata</taxon>
        <taxon>Vertebrata</taxon>
        <taxon>Euteleostomi</taxon>
        <taxon>Mammalia</taxon>
        <taxon>Eutheria</taxon>
        <taxon>Euarchontoglires</taxon>
        <taxon>Glires</taxon>
        <taxon>Rodentia</taxon>
        <taxon>Hystricomorpha</taxon>
        <taxon>Octodontidae</taxon>
        <taxon>Octodon</taxon>
    </lineage>
</organism>
<dbReference type="SUPFAM" id="SSF52833">
    <property type="entry name" value="Thioredoxin-like"/>
    <property type="match status" value="1"/>
</dbReference>
<evidence type="ECO:0000256" key="6">
    <source>
        <dbReference type="ARBA" id="ARBA00023274"/>
    </source>
</evidence>
<evidence type="ECO:0000256" key="5">
    <source>
        <dbReference type="ARBA" id="ARBA00023128"/>
    </source>
</evidence>
<dbReference type="GO" id="GO:0005743">
    <property type="term" value="C:mitochondrial inner membrane"/>
    <property type="evidence" value="ECO:0007669"/>
    <property type="project" value="UniProtKB-ARBA"/>
</dbReference>
<evidence type="ECO:0000256" key="2">
    <source>
        <dbReference type="ARBA" id="ARBA00006073"/>
    </source>
</evidence>
<dbReference type="GeneID" id="101580712"/>
<gene>
    <name evidence="13" type="primary">LOC101580712</name>
    <name evidence="14" type="synonym">Mrpl43</name>
</gene>
<dbReference type="Gene3D" id="3.40.30.10">
    <property type="entry name" value="Glutaredoxin"/>
    <property type="match status" value="1"/>
</dbReference>
<dbReference type="PANTHER" id="PTHR21396">
    <property type="entry name" value="39S RIBOSOMAL PROTEIN L43"/>
    <property type="match status" value="1"/>
</dbReference>
<dbReference type="SMART" id="SM00916">
    <property type="entry name" value="L51_S25_CI-B8"/>
    <property type="match status" value="1"/>
</dbReference>
<dbReference type="RefSeq" id="XP_023571249.1">
    <property type="nucleotide sequence ID" value="XM_023715481.1"/>
</dbReference>
<evidence type="ECO:0000256" key="7">
    <source>
        <dbReference type="ARBA" id="ARBA00035188"/>
    </source>
</evidence>